<feature type="coiled-coil region" evidence="1">
    <location>
        <begin position="569"/>
        <end position="603"/>
    </location>
</feature>
<dbReference type="EMBL" id="CATOUU010001155">
    <property type="protein sequence ID" value="CAI9974868.1"/>
    <property type="molecule type" value="Genomic_DNA"/>
</dbReference>
<feature type="compositionally biased region" description="Polar residues" evidence="2">
    <location>
        <begin position="685"/>
        <end position="710"/>
    </location>
</feature>
<protein>
    <submittedName>
        <fullName evidence="4">Hypothetical_protein</fullName>
    </submittedName>
</protein>
<reference evidence="3" key="1">
    <citation type="submission" date="2023-06" db="EMBL/GenBank/DDBJ databases">
        <authorList>
            <person name="Kurt Z."/>
        </authorList>
    </citation>
    <scope>NUCLEOTIDE SEQUENCE</scope>
</reference>
<evidence type="ECO:0000256" key="2">
    <source>
        <dbReference type="SAM" id="MobiDB-lite"/>
    </source>
</evidence>
<evidence type="ECO:0000313" key="3">
    <source>
        <dbReference type="EMBL" id="CAI9974868.1"/>
    </source>
</evidence>
<accession>A0AA86RJR6</accession>
<evidence type="ECO:0000313" key="4">
    <source>
        <dbReference type="EMBL" id="CAL6039783.1"/>
    </source>
</evidence>
<comment type="caution">
    <text evidence="3">The sequence shown here is derived from an EMBL/GenBank/DDBJ whole genome shotgun (WGS) entry which is preliminary data.</text>
</comment>
<dbReference type="Proteomes" id="UP001642409">
    <property type="component" value="Unassembled WGS sequence"/>
</dbReference>
<reference evidence="4 5" key="2">
    <citation type="submission" date="2024-07" db="EMBL/GenBank/DDBJ databases">
        <authorList>
            <person name="Akdeniz Z."/>
        </authorList>
    </citation>
    <scope>NUCLEOTIDE SEQUENCE [LARGE SCALE GENOMIC DNA]</scope>
</reference>
<evidence type="ECO:0000313" key="5">
    <source>
        <dbReference type="Proteomes" id="UP001642409"/>
    </source>
</evidence>
<keyword evidence="5" id="KW-1185">Reference proteome</keyword>
<evidence type="ECO:0000256" key="1">
    <source>
        <dbReference type="SAM" id="Coils"/>
    </source>
</evidence>
<sequence>MPLSPSDGQSNDITHTIDSNSQNFDIILDTMKSQIQSGLNQQLGSQYQADRDLFLDQQIKLLQISRDQAQKISLSEQQVLLNEQQLQQINAKVECIQNCPPKLQNLTKEQTAPEQKLNNQKKQKTQTKQCTETDSVLKQRALAYRQILKEEGFVIDEKTDEEIYQFVFEIPKAEKTRLKFWVRVGQICGVKDNKALCNDFILYYKKIVKGQTSLDSNLKQAENNSLVESIRCDKTIEKQEIDLQTAEQNKMDTLQNDEDANKQVIQQDEAINSYSTCKTSMVECDLQNNATKINRKEQIMVYEQNLSEQLTQAFQLILKEAGYTINGDDQLGIWQAVKSLSTQQRNQLKLWDRVVQICKLRDNKVAQQFFKQQCRKLQALQNETNDHSLFQDDRQQQQLDKQNSENIDLAQLSQDQVCCQEKPSEVESIQCEEEIQGITRKSQVQLPGTQIIQAQPKLTENLTQAEQHELEVKAQESQPVLENEFEPEINIQTGILEQKARDLKYQIQVARAQFQDEQLKLKLAHETVKQLTAKSDKSISQSTLKVNIENIGVQMKNDDYLPHSFEQPGQQHGDRKELLEQEIQHLQKQLELANKKVRNEQYKLKLVNETIANLICQNQQKTSEQNTHEAQQVSCVQQESYQKDIQESYSQSQQNLANDSHLSVQNQKSNLETSFNQLEPVPCDQQGNFMHNSNSHIEPSQSDQLTSNNVQQPIQPQIQLDHQEDVLNESGQLVSAKQQSKQYSSQQLLLRLAVKQTLKEAGYEVESLSEKEICKTVHKLTSKEKRQLRFWDRVAQLCCRSKQQIVHFYRQTYKSSVYKNKPNQRAQIDNQEKLVNLQSDIQNCQKVNTPQKDGKVIIRKQRVRASQIGPQLMSFALRQILTEIGFQVTETTSDQEICLHVDQMSKSQKLQHNFWNRVSILCQYSKIKVQGYYYKTYKQNVLCDEIDGNELIQQNQDSYQSKNILINTLLKDNNISIFDIQKYVQQFNQNYITNNQGQNEEFNFSEKLISSFKQLLSEKGLVMKNASNNKILNAVQNMTWEEKKQLNFWARAAEICQIDLEKLQIFYIEHYTTNRSSKHLQITEIQQKNILQVEQQIIKDLQKIILIFTLAFKQILKEEGYQILKPSINEICIQVDQISESQIMKLKFWERVSQLCHQSPFKVESFYYLVYKKCVFINKQNIQCNSDVQTSDSNKVNQLNDISTVEAEVLIQTQSINAVAAQQNTFLQNEEAQTDLKALLIQRLQEVEQNKQNFAQSDKNSAVMQQMQNTTETQLISYLPNNYSQIHSIIEETSKKIPTLDLEAMRESVDALVPKFIPIVQIQDQPLIQNKQNNYNLIHQLNMQAMYTSANIMVPKYIPAIPQAIIYDESIVQNTQNGVQQVQSLTIQPSLNINTVANTLVPNFVPTTQFANKPVKQTNTECKLWQQIPLALKKVLADSGYNVKDATEKELCALVIFMNYRQKTEIDLWNRVAQLCDVNQIELQKFFYYHYSTMLYSHSDNNREYNNTMLTDLEITKFVYDKYQIPKQRKETGREQCFMNSLVPKFIPALPKIDVEVDAMSISELPLENDSYSV</sequence>
<dbReference type="EMBL" id="CAXDID020000143">
    <property type="protein sequence ID" value="CAL6039783.1"/>
    <property type="molecule type" value="Genomic_DNA"/>
</dbReference>
<organism evidence="3">
    <name type="scientific">Hexamita inflata</name>
    <dbReference type="NCBI Taxonomy" id="28002"/>
    <lineage>
        <taxon>Eukaryota</taxon>
        <taxon>Metamonada</taxon>
        <taxon>Diplomonadida</taxon>
        <taxon>Hexamitidae</taxon>
        <taxon>Hexamitinae</taxon>
        <taxon>Hexamita</taxon>
    </lineage>
</organism>
<feature type="region of interest" description="Disordered" evidence="2">
    <location>
        <begin position="678"/>
        <end position="710"/>
    </location>
</feature>
<keyword evidence="1" id="KW-0175">Coiled coil</keyword>
<name>A0AA86RJR6_9EUKA</name>
<gene>
    <name evidence="4" type="ORF">HINF_LOCUS38022</name>
    <name evidence="3" type="ORF">HINF_LOCUS62513</name>
</gene>
<proteinExistence type="predicted"/>